<feature type="domain" description="Heterokaryon incompatibility" evidence="1">
    <location>
        <begin position="23"/>
        <end position="114"/>
    </location>
</feature>
<dbReference type="InterPro" id="IPR058525">
    <property type="entry name" value="DUF8212"/>
</dbReference>
<dbReference type="Pfam" id="PF06985">
    <property type="entry name" value="HET"/>
    <property type="match status" value="1"/>
</dbReference>
<dbReference type="AlphaFoldDB" id="A0AAN7T3C5"/>
<evidence type="ECO:0008006" key="5">
    <source>
        <dbReference type="Google" id="ProtNLM"/>
    </source>
</evidence>
<evidence type="ECO:0000313" key="3">
    <source>
        <dbReference type="EMBL" id="KAK5087222.1"/>
    </source>
</evidence>
<keyword evidence="4" id="KW-1185">Reference proteome</keyword>
<feature type="domain" description="DUF8212" evidence="2">
    <location>
        <begin position="229"/>
        <end position="266"/>
    </location>
</feature>
<dbReference type="InterPro" id="IPR010730">
    <property type="entry name" value="HET"/>
</dbReference>
<accession>A0AAN7T3C5</accession>
<name>A0AAN7T3C5_9EURO</name>
<organism evidence="3 4">
    <name type="scientific">Lithohypha guttulata</name>
    <dbReference type="NCBI Taxonomy" id="1690604"/>
    <lineage>
        <taxon>Eukaryota</taxon>
        <taxon>Fungi</taxon>
        <taxon>Dikarya</taxon>
        <taxon>Ascomycota</taxon>
        <taxon>Pezizomycotina</taxon>
        <taxon>Eurotiomycetes</taxon>
        <taxon>Chaetothyriomycetidae</taxon>
        <taxon>Chaetothyriales</taxon>
        <taxon>Trichomeriaceae</taxon>
        <taxon>Lithohypha</taxon>
    </lineage>
</organism>
<protein>
    <recommendedName>
        <fullName evidence="5">Heterokaryon incompatibility domain-containing protein</fullName>
    </recommendedName>
</protein>
<dbReference type="Pfam" id="PF26640">
    <property type="entry name" value="DUF8212"/>
    <property type="match status" value="1"/>
</dbReference>
<reference evidence="3 4" key="1">
    <citation type="submission" date="2023-08" db="EMBL/GenBank/DDBJ databases">
        <title>Black Yeasts Isolated from many extreme environments.</title>
        <authorList>
            <person name="Coleine C."/>
            <person name="Stajich J.E."/>
            <person name="Selbmann L."/>
        </authorList>
    </citation>
    <scope>NUCLEOTIDE SEQUENCE [LARGE SCALE GENOMIC DNA]</scope>
    <source>
        <strain evidence="3 4">CCFEE 5910</strain>
    </source>
</reference>
<evidence type="ECO:0000259" key="2">
    <source>
        <dbReference type="Pfam" id="PF26640"/>
    </source>
</evidence>
<gene>
    <name evidence="3" type="ORF">LTR05_004393</name>
</gene>
<sequence length="592" mass="68548">MRLINTSILALEDFTSHPKIPAYATLSHRWQTRDQEVSYHDFLSGAKRNTSGWAKIVEYCRVALLHDLRYCWIDTCCINKESSAEESRSINSMFTWYERSRKAFVYLDDAHCEDISTIHSLRGEEDFAASQWFTRGWTLQELIAPSNMTFFNSRWEAIGTKYSLAELISRITNIPTDVLRGERSHLSCSVAQRMFWIGDRVTTVIEDQAYSLLGLFNVNMPLIYGEGEKAFMRLQEEIIQRSTDQTIFAWSDHSMEKGVLAPSPKCFQTQYSSGLREIPDYFPDDPASDSFNLGNAGLLVEFVLIPWSMNTYLAPLRCYASSTSGSDQRVCLILRRTKVANRFVRIKVSDEDLVLHRYLRVPTDPNPSYWDRSRLYRQIVIAREPLMKVEDCFYGFHFDFLCPSMFEAGSRPDATDVICECSWNRNMPRLQISHGTYRIAGIFRLSKKRFGTSFLVMGFDADFNPFCFIASPPFGLMKTYLPLLNVKRDIIDPKDVSAMSVWERSSWLDAMYLHKYIDELIRMSKESAFDWQGRAVSQGLLLGDRNTSEEVFQVPRFQLMVIFKLVESHPENNWKITFKDLPQPGMMFLHVS</sequence>
<dbReference type="PANTHER" id="PTHR10622:SF10">
    <property type="entry name" value="HET DOMAIN-CONTAINING PROTEIN"/>
    <property type="match status" value="1"/>
</dbReference>
<dbReference type="Proteomes" id="UP001309876">
    <property type="component" value="Unassembled WGS sequence"/>
</dbReference>
<comment type="caution">
    <text evidence="3">The sequence shown here is derived from an EMBL/GenBank/DDBJ whole genome shotgun (WGS) entry which is preliminary data.</text>
</comment>
<dbReference type="EMBL" id="JAVRRJ010000003">
    <property type="protein sequence ID" value="KAK5087222.1"/>
    <property type="molecule type" value="Genomic_DNA"/>
</dbReference>
<dbReference type="PANTHER" id="PTHR10622">
    <property type="entry name" value="HET DOMAIN-CONTAINING PROTEIN"/>
    <property type="match status" value="1"/>
</dbReference>
<evidence type="ECO:0000313" key="4">
    <source>
        <dbReference type="Proteomes" id="UP001309876"/>
    </source>
</evidence>
<evidence type="ECO:0000259" key="1">
    <source>
        <dbReference type="Pfam" id="PF06985"/>
    </source>
</evidence>
<proteinExistence type="predicted"/>